<keyword evidence="5" id="KW-0804">Transcription</keyword>
<evidence type="ECO:0000256" key="6">
    <source>
        <dbReference type="ARBA" id="ARBA00023242"/>
    </source>
</evidence>
<dbReference type="InterPro" id="IPR046347">
    <property type="entry name" value="bZIP_sf"/>
</dbReference>
<feature type="compositionally biased region" description="Basic and acidic residues" evidence="8">
    <location>
        <begin position="215"/>
        <end position="225"/>
    </location>
</feature>
<evidence type="ECO:0000256" key="3">
    <source>
        <dbReference type="ARBA" id="ARBA00023015"/>
    </source>
</evidence>
<evidence type="ECO:0000256" key="7">
    <source>
        <dbReference type="SAM" id="Coils"/>
    </source>
</evidence>
<evidence type="ECO:0000256" key="5">
    <source>
        <dbReference type="ARBA" id="ARBA00023163"/>
    </source>
</evidence>
<comment type="subcellular location">
    <subcellularLocation>
        <location evidence="1">Nucleus</location>
    </subcellularLocation>
</comment>
<dbReference type="Pfam" id="PF07716">
    <property type="entry name" value="bZIP_2"/>
    <property type="match status" value="1"/>
</dbReference>
<dbReference type="InterPro" id="IPR004827">
    <property type="entry name" value="bZIP"/>
</dbReference>
<evidence type="ECO:0000313" key="10">
    <source>
        <dbReference type="EMBL" id="CAD7088694.1"/>
    </source>
</evidence>
<feature type="coiled-coil region" evidence="7">
    <location>
        <begin position="238"/>
        <end position="286"/>
    </location>
</feature>
<dbReference type="CDD" id="cd14693">
    <property type="entry name" value="bZIP_CEBP"/>
    <property type="match status" value="1"/>
</dbReference>
<gene>
    <name evidence="10" type="ORF">HERILL_LOCUS11295</name>
</gene>
<dbReference type="Proteomes" id="UP000594454">
    <property type="component" value="Chromosome 4"/>
</dbReference>
<feature type="region of interest" description="Disordered" evidence="8">
    <location>
        <begin position="203"/>
        <end position="225"/>
    </location>
</feature>
<dbReference type="GO" id="GO:0006351">
    <property type="term" value="P:DNA-templated transcription"/>
    <property type="evidence" value="ECO:0007669"/>
    <property type="project" value="InterPro"/>
</dbReference>
<keyword evidence="11" id="KW-1185">Reference proteome</keyword>
<proteinExistence type="inferred from homology"/>
<comment type="similarity">
    <text evidence="2">Belongs to the bZIP family. C/EBP subfamily.</text>
</comment>
<evidence type="ECO:0000256" key="8">
    <source>
        <dbReference type="SAM" id="MobiDB-lite"/>
    </source>
</evidence>
<feature type="region of interest" description="Disordered" evidence="8">
    <location>
        <begin position="98"/>
        <end position="123"/>
    </location>
</feature>
<dbReference type="EMBL" id="LR899012">
    <property type="protein sequence ID" value="CAD7088694.1"/>
    <property type="molecule type" value="Genomic_DNA"/>
</dbReference>
<feature type="domain" description="BZIP" evidence="9">
    <location>
        <begin position="220"/>
        <end position="283"/>
    </location>
</feature>
<accession>A0A7R8UY34</accession>
<evidence type="ECO:0000256" key="1">
    <source>
        <dbReference type="ARBA" id="ARBA00004123"/>
    </source>
</evidence>
<evidence type="ECO:0000256" key="4">
    <source>
        <dbReference type="ARBA" id="ARBA00023125"/>
    </source>
</evidence>
<keyword evidence="4" id="KW-0238">DNA-binding</keyword>
<reference evidence="10 11" key="1">
    <citation type="submission" date="2020-11" db="EMBL/GenBank/DDBJ databases">
        <authorList>
            <person name="Wallbank WR R."/>
            <person name="Pardo Diaz C."/>
            <person name="Kozak K."/>
            <person name="Martin S."/>
            <person name="Jiggins C."/>
            <person name="Moest M."/>
            <person name="Warren A I."/>
            <person name="Generalovic N T."/>
            <person name="Byers J.R.P. K."/>
            <person name="Montejo-Kovacevich G."/>
            <person name="Yen C E."/>
        </authorList>
    </citation>
    <scope>NUCLEOTIDE SEQUENCE [LARGE SCALE GENOMIC DNA]</scope>
</reference>
<evidence type="ECO:0000256" key="2">
    <source>
        <dbReference type="ARBA" id="ARBA00006951"/>
    </source>
</evidence>
<dbReference type="GO" id="GO:0005634">
    <property type="term" value="C:nucleus"/>
    <property type="evidence" value="ECO:0007669"/>
    <property type="project" value="UniProtKB-SubCell"/>
</dbReference>
<keyword evidence="3" id="KW-0805">Transcription regulation</keyword>
<organism evidence="10 11">
    <name type="scientific">Hermetia illucens</name>
    <name type="common">Black soldier fly</name>
    <dbReference type="NCBI Taxonomy" id="343691"/>
    <lineage>
        <taxon>Eukaryota</taxon>
        <taxon>Metazoa</taxon>
        <taxon>Ecdysozoa</taxon>
        <taxon>Arthropoda</taxon>
        <taxon>Hexapoda</taxon>
        <taxon>Insecta</taxon>
        <taxon>Pterygota</taxon>
        <taxon>Neoptera</taxon>
        <taxon>Endopterygota</taxon>
        <taxon>Diptera</taxon>
        <taxon>Brachycera</taxon>
        <taxon>Stratiomyomorpha</taxon>
        <taxon>Stratiomyidae</taxon>
        <taxon>Hermetiinae</taxon>
        <taxon>Hermetia</taxon>
    </lineage>
</organism>
<dbReference type="GO" id="GO:0000981">
    <property type="term" value="F:DNA-binding transcription factor activity, RNA polymerase II-specific"/>
    <property type="evidence" value="ECO:0007669"/>
    <property type="project" value="TreeGrafter"/>
</dbReference>
<dbReference type="SMART" id="SM00338">
    <property type="entry name" value="BRLZ"/>
    <property type="match status" value="1"/>
</dbReference>
<dbReference type="AlphaFoldDB" id="A0A7R8UY34"/>
<protein>
    <recommendedName>
        <fullName evidence="9">BZIP domain-containing protein</fullName>
    </recommendedName>
</protein>
<dbReference type="OrthoDB" id="10032067at2759"/>
<name>A0A7R8UY34_HERIL</name>
<dbReference type="SUPFAM" id="SSF57959">
    <property type="entry name" value="Leucine zipper domain"/>
    <property type="match status" value="1"/>
</dbReference>
<dbReference type="InterPro" id="IPR031106">
    <property type="entry name" value="C/EBP"/>
</dbReference>
<feature type="compositionally biased region" description="Low complexity" evidence="8">
    <location>
        <begin position="103"/>
        <end position="117"/>
    </location>
</feature>
<dbReference type="Gene3D" id="1.20.5.170">
    <property type="match status" value="1"/>
</dbReference>
<dbReference type="GO" id="GO:0000978">
    <property type="term" value="F:RNA polymerase II cis-regulatory region sequence-specific DNA binding"/>
    <property type="evidence" value="ECO:0007669"/>
    <property type="project" value="TreeGrafter"/>
</dbReference>
<sequence>MLQQYTQNDLDELTAQEITLDLQHLIDDQFREQEALGIFADMVPSQSTNSPLQTNGAVSAAAKVLQLQQQQHQQNLRQQSHGYGRNALAYMPQAVHSGATYGNNSSDENSSVNSEASTIKEEPIDPQEYRRQLAASAAGAQFLTGTTTNGNTSNGLYSLNSSSYASNGNGNTFTTLTPAGVLHHQALPHLTGAHLASLKHHQKPMLQNRKNSNKSVDKGTEEYRRRRERNNIAVRKSREKAKVRSREVEEKVKTLLKEKDVLLRRLEEMTNEIQLHKQIYMQLMNHSNPEITRICRSFLNMSEHGI</sequence>
<dbReference type="PANTHER" id="PTHR23334:SF69">
    <property type="entry name" value="CCAAT_ENHANCER-BINDING PROTEIN GAMMA"/>
    <property type="match status" value="1"/>
</dbReference>
<dbReference type="PANTHER" id="PTHR23334">
    <property type="entry name" value="CCAAT/ENHANCER BINDING PROTEIN"/>
    <property type="match status" value="1"/>
</dbReference>
<evidence type="ECO:0000259" key="9">
    <source>
        <dbReference type="PROSITE" id="PS50217"/>
    </source>
</evidence>
<keyword evidence="6" id="KW-0539">Nucleus</keyword>
<dbReference type="PROSITE" id="PS50217">
    <property type="entry name" value="BZIP"/>
    <property type="match status" value="1"/>
</dbReference>
<keyword evidence="7" id="KW-0175">Coiled coil</keyword>
<evidence type="ECO:0000313" key="11">
    <source>
        <dbReference type="Proteomes" id="UP000594454"/>
    </source>
</evidence>